<sequence>MLREADGKEFRESDQQLALRWTSMYRRDGSNDNVKSFDGGRTPVERDIFANVTANYDELVEVKASYEGGDWRARNRQEYRYIIGRRIAPRSQNDVIIGIARHTQGKNDFDAFFPF</sequence>
<reference evidence="1 2" key="1">
    <citation type="submission" date="2019-04" db="EMBL/GenBank/DDBJ databases">
        <title>Fungal friends and foes A comparative genomics study of 23 Aspergillus species from section Flavi.</title>
        <authorList>
            <consortium name="DOE Joint Genome Institute"/>
            <person name="Kjaerbolling I."/>
            <person name="Vesth T.C."/>
            <person name="Frisvad J.C."/>
            <person name="Nybo J.L."/>
            <person name="Theobald S."/>
            <person name="Kildgaard S."/>
            <person name="Petersen T.I."/>
            <person name="Kuo A."/>
            <person name="Sato A."/>
            <person name="Lyhne E.K."/>
            <person name="Kogle M.E."/>
            <person name="Wiebenga A."/>
            <person name="Kun R.S."/>
            <person name="Lubbers R.J."/>
            <person name="Makela M.R."/>
            <person name="Barry K."/>
            <person name="Chovatia M."/>
            <person name="Clum A."/>
            <person name="Daum C."/>
            <person name="Haridas S."/>
            <person name="He G."/>
            <person name="LaButti K."/>
            <person name="Lipzen A."/>
            <person name="Mondo S."/>
            <person name="Pangilinan J."/>
            <person name="Riley R."/>
            <person name="Salamov A."/>
            <person name="Simmons B.A."/>
            <person name="Magnuson J.K."/>
            <person name="Henrissat B."/>
            <person name="Mortensen U.H."/>
            <person name="Larsen T.O."/>
            <person name="De vries R.P."/>
            <person name="Grigoriev I.V."/>
            <person name="Machida M."/>
            <person name="Baker S.E."/>
            <person name="Andersen M.R."/>
        </authorList>
    </citation>
    <scope>NUCLEOTIDE SEQUENCE [LARGE SCALE GENOMIC DNA]</scope>
    <source>
        <strain evidence="1 2">CBS 117618</strain>
    </source>
</reference>
<name>A0A5N6DNE2_ASPPA</name>
<dbReference type="Proteomes" id="UP000326532">
    <property type="component" value="Unassembled WGS sequence"/>
</dbReference>
<evidence type="ECO:0000313" key="1">
    <source>
        <dbReference type="EMBL" id="KAB8206625.1"/>
    </source>
</evidence>
<evidence type="ECO:0000313" key="2">
    <source>
        <dbReference type="Proteomes" id="UP000326532"/>
    </source>
</evidence>
<dbReference type="AlphaFoldDB" id="A0A5N6DNE2"/>
<dbReference type="VEuPathDB" id="FungiDB:BDV34DRAFT_193608"/>
<dbReference type="EMBL" id="ML734962">
    <property type="protein sequence ID" value="KAB8206625.1"/>
    <property type="molecule type" value="Genomic_DNA"/>
</dbReference>
<protein>
    <submittedName>
        <fullName evidence="1">Uncharacterized protein</fullName>
    </submittedName>
</protein>
<gene>
    <name evidence="1" type="ORF">BDV34DRAFT_193608</name>
</gene>
<organism evidence="1 2">
    <name type="scientific">Aspergillus parasiticus</name>
    <dbReference type="NCBI Taxonomy" id="5067"/>
    <lineage>
        <taxon>Eukaryota</taxon>
        <taxon>Fungi</taxon>
        <taxon>Dikarya</taxon>
        <taxon>Ascomycota</taxon>
        <taxon>Pezizomycotina</taxon>
        <taxon>Eurotiomycetes</taxon>
        <taxon>Eurotiomycetidae</taxon>
        <taxon>Eurotiales</taxon>
        <taxon>Aspergillaceae</taxon>
        <taxon>Aspergillus</taxon>
        <taxon>Aspergillus subgen. Circumdati</taxon>
    </lineage>
</organism>
<keyword evidence="2" id="KW-1185">Reference proteome</keyword>
<proteinExistence type="predicted"/>
<accession>A0A5N6DNE2</accession>